<feature type="transmembrane region" description="Helical" evidence="6">
    <location>
        <begin position="695"/>
        <end position="715"/>
    </location>
</feature>
<dbReference type="InterPro" id="IPR038766">
    <property type="entry name" value="Membrane_comp_ABC_pdt"/>
</dbReference>
<protein>
    <submittedName>
        <fullName evidence="8">FtsX-like permease family protein</fullName>
    </submittedName>
</protein>
<evidence type="ECO:0000256" key="2">
    <source>
        <dbReference type="ARBA" id="ARBA00022475"/>
    </source>
</evidence>
<evidence type="ECO:0000256" key="5">
    <source>
        <dbReference type="ARBA" id="ARBA00023136"/>
    </source>
</evidence>
<dbReference type="InterPro" id="IPR003838">
    <property type="entry name" value="ABC3_permease_C"/>
</dbReference>
<dbReference type="GO" id="GO:0005886">
    <property type="term" value="C:plasma membrane"/>
    <property type="evidence" value="ECO:0007669"/>
    <property type="project" value="UniProtKB-SubCell"/>
</dbReference>
<keyword evidence="3 6" id="KW-0812">Transmembrane</keyword>
<feature type="transmembrane region" description="Helical" evidence="6">
    <location>
        <begin position="411"/>
        <end position="437"/>
    </location>
</feature>
<dbReference type="Pfam" id="PF02687">
    <property type="entry name" value="FtsX"/>
    <property type="match status" value="2"/>
</dbReference>
<feature type="transmembrane region" description="Helical" evidence="6">
    <location>
        <begin position="300"/>
        <end position="326"/>
    </location>
</feature>
<keyword evidence="4 6" id="KW-1133">Transmembrane helix</keyword>
<feature type="transmembrane region" description="Helical" evidence="6">
    <location>
        <begin position="458"/>
        <end position="477"/>
    </location>
</feature>
<evidence type="ECO:0000256" key="4">
    <source>
        <dbReference type="ARBA" id="ARBA00022989"/>
    </source>
</evidence>
<evidence type="ECO:0000256" key="3">
    <source>
        <dbReference type="ARBA" id="ARBA00022692"/>
    </source>
</evidence>
<evidence type="ECO:0000313" key="8">
    <source>
        <dbReference type="EMBL" id="KPC50811.1"/>
    </source>
</evidence>
<dbReference type="STRING" id="857265.WG78_15985"/>
<dbReference type="PANTHER" id="PTHR30287">
    <property type="entry name" value="MEMBRANE COMPONENT OF PREDICTED ABC SUPERFAMILY METABOLITE UPTAKE TRANSPORTER"/>
    <property type="match status" value="1"/>
</dbReference>
<feature type="transmembrane region" description="Helical" evidence="6">
    <location>
        <begin position="749"/>
        <end position="770"/>
    </location>
</feature>
<dbReference type="EMBL" id="LAQT01000026">
    <property type="protein sequence ID" value="KPC50811.1"/>
    <property type="molecule type" value="Genomic_DNA"/>
</dbReference>
<comment type="caution">
    <text evidence="8">The sequence shown here is derived from an EMBL/GenBank/DDBJ whole genome shotgun (WGS) entry which is preliminary data.</text>
</comment>
<evidence type="ECO:0000256" key="1">
    <source>
        <dbReference type="ARBA" id="ARBA00004651"/>
    </source>
</evidence>
<sequence length="820" mass="88206">MIRITLRRFWRGMAAGDYRTLLAALIVTIAALTAVGLLTTRMSGLLSTQANDLLAADAVLSADHPINPAAEQSALKAGLQVARLAQFPSMVSAHGKTHLGTIKAVTTGYPLRGQLLLQAGQGTRPATAIPAPGQVWLDVRLANALQVQQGGQIQLGTRSFTVAELINREPDAALDFSGLQPRLLLNQQDLPSTGLIGFGSRVRYRLLVAGTADAVRQWKHATRQQLGRGERLEDVRESRPEVKVTLERAEDFLRLVSLLAAALACTAVLLAARRHALRQTDAVALLVALGASRRTVASMLWLELLALWLLAALIGGGLGWAAQAGLEWAVRARLPAPLPPGDPLQWLAASALGGVLLLGTAGPALLQLARTPPIRVLRHDVSASPTVWISWVLVAICAGALLFWLGGNLKLTLIVVGAMLGALALAAALGWGGLALLGRYSHGFAARIALRQLLRRRWLSMAQMSALAMGLLGVWLLTVVEHDLLATWQSRIPADAPNQFVINLQPDQQAAFKQSMARAGYANIALQPMIRGRWTAHNGKPVLDRQYQDDRSRQLAEREFNLSWGDTLRRDNQLQSGQALSAAQPGWSVEAGLAERFNIKLGDTLGFDVAGTPVTGTVRNLRKVDWDSFRVNFFVTGTAQMFGNMPTSLITSFYLPPDNKTLVPQLVAQFPNVSVFDVGAVLTEVHRILDLATSALQLVFAFCLVAALVVLIAALETTAPERHRETAILRALGAERGHIAAIQRWEGSATGAVAGLVAGLSASVAGWLLGRQVLNLPTTFNYWLPLASMLSGIVLAGMVTAWERRRLSRVTALALLRDPA</sequence>
<keyword evidence="2" id="KW-1003">Cell membrane</keyword>
<dbReference type="Proteomes" id="UP000037939">
    <property type="component" value="Unassembled WGS sequence"/>
</dbReference>
<dbReference type="PANTHER" id="PTHR30287:SF1">
    <property type="entry name" value="INNER MEMBRANE PROTEIN"/>
    <property type="match status" value="1"/>
</dbReference>
<feature type="transmembrane region" description="Helical" evidence="6">
    <location>
        <begin position="252"/>
        <end position="272"/>
    </location>
</feature>
<feature type="transmembrane region" description="Helical" evidence="6">
    <location>
        <begin position="346"/>
        <end position="366"/>
    </location>
</feature>
<name>A0A0N0XH45_9NEIS</name>
<dbReference type="AlphaFoldDB" id="A0A0N0XH45"/>
<evidence type="ECO:0000313" key="9">
    <source>
        <dbReference type="Proteomes" id="UP000037939"/>
    </source>
</evidence>
<comment type="subcellular location">
    <subcellularLocation>
        <location evidence="1">Cell membrane</location>
        <topology evidence="1">Multi-pass membrane protein</topology>
    </subcellularLocation>
</comment>
<feature type="domain" description="ABC3 transporter permease C-terminal" evidence="7">
    <location>
        <begin position="255"/>
        <end position="373"/>
    </location>
</feature>
<reference evidence="8 9" key="1">
    <citation type="submission" date="2015-07" db="EMBL/GenBank/DDBJ databases">
        <title>Draft genome sequence of the Amantichitinum ursilacus IGB-41, a new chitin-degrading bacterium.</title>
        <authorList>
            <person name="Kirstahler P."/>
            <person name="Guenther M."/>
            <person name="Grumaz C."/>
            <person name="Rupp S."/>
            <person name="Zibek S."/>
            <person name="Sohn K."/>
        </authorList>
    </citation>
    <scope>NUCLEOTIDE SEQUENCE [LARGE SCALE GENOMIC DNA]</scope>
    <source>
        <strain evidence="8 9">IGB-41</strain>
    </source>
</reference>
<feature type="transmembrane region" description="Helical" evidence="6">
    <location>
        <begin position="387"/>
        <end position="405"/>
    </location>
</feature>
<evidence type="ECO:0000256" key="6">
    <source>
        <dbReference type="SAM" id="Phobius"/>
    </source>
</evidence>
<evidence type="ECO:0000259" key="7">
    <source>
        <dbReference type="Pfam" id="PF02687"/>
    </source>
</evidence>
<feature type="domain" description="ABC3 transporter permease C-terminal" evidence="7">
    <location>
        <begin position="699"/>
        <end position="809"/>
    </location>
</feature>
<dbReference type="RefSeq" id="WP_053938813.1">
    <property type="nucleotide sequence ID" value="NZ_LAQT01000026.1"/>
</dbReference>
<feature type="transmembrane region" description="Helical" evidence="6">
    <location>
        <begin position="782"/>
        <end position="802"/>
    </location>
</feature>
<organism evidence="8 9">
    <name type="scientific">Amantichitinum ursilacus</name>
    <dbReference type="NCBI Taxonomy" id="857265"/>
    <lineage>
        <taxon>Bacteria</taxon>
        <taxon>Pseudomonadati</taxon>
        <taxon>Pseudomonadota</taxon>
        <taxon>Betaproteobacteria</taxon>
        <taxon>Neisseriales</taxon>
        <taxon>Chitinibacteraceae</taxon>
        <taxon>Amantichitinum</taxon>
    </lineage>
</organism>
<accession>A0A0N0XH45</accession>
<keyword evidence="9" id="KW-1185">Reference proteome</keyword>
<proteinExistence type="predicted"/>
<gene>
    <name evidence="8" type="ORF">WG78_15985</name>
</gene>
<keyword evidence="5 6" id="KW-0472">Membrane</keyword>